<keyword evidence="1" id="KW-0472">Membrane</keyword>
<keyword evidence="1" id="KW-0812">Transmembrane</keyword>
<reference evidence="2 3" key="1">
    <citation type="submission" date="2007-03" db="EMBL/GenBank/DDBJ databases">
        <title>Complete sequence of chromosome of Methanococcus maripaludis C5.</title>
        <authorList>
            <consortium name="US DOE Joint Genome Institute"/>
            <person name="Copeland A."/>
            <person name="Lucas S."/>
            <person name="Lapidus A."/>
            <person name="Barry K."/>
            <person name="Glavina del Rio T."/>
            <person name="Dalin E."/>
            <person name="Tice H."/>
            <person name="Pitluck S."/>
            <person name="Chertkov O."/>
            <person name="Brettin T."/>
            <person name="Bruce D."/>
            <person name="Han C."/>
            <person name="Detter J.C."/>
            <person name="Schmutz J."/>
            <person name="Larimer F."/>
            <person name="Land M."/>
            <person name="Hauser L."/>
            <person name="Kyrpides N."/>
            <person name="Mikhailova N."/>
            <person name="Sieprawska-Lupa M."/>
            <person name="Whitman W.B."/>
            <person name="Richardson P."/>
        </authorList>
    </citation>
    <scope>NUCLEOTIDE SEQUENCE [LARGE SCALE GENOMIC DNA]</scope>
    <source>
        <strain evidence="3">C5 / ATCC BAA-1333</strain>
    </source>
</reference>
<dbReference type="KEGG" id="mmq:MmarC5_0350"/>
<dbReference type="OrthoDB" id="60382at2157"/>
<dbReference type="RefSeq" id="WP_011868121.1">
    <property type="nucleotide sequence ID" value="NC_009135.1"/>
</dbReference>
<dbReference type="GeneID" id="4928341"/>
<evidence type="ECO:0000256" key="1">
    <source>
        <dbReference type="SAM" id="Phobius"/>
    </source>
</evidence>
<name>A4FWT7_METM5</name>
<feature type="transmembrane region" description="Helical" evidence="1">
    <location>
        <begin position="6"/>
        <end position="23"/>
    </location>
</feature>
<dbReference type="eggNOG" id="arCOG05115">
    <property type="taxonomic scope" value="Archaea"/>
</dbReference>
<proteinExistence type="predicted"/>
<gene>
    <name evidence="2" type="ordered locus">MmarC5_0350</name>
</gene>
<dbReference type="HOGENOM" id="CLU_168730_0_0_2"/>
<dbReference type="AlphaFoldDB" id="A4FWT7"/>
<evidence type="ECO:0000313" key="3">
    <source>
        <dbReference type="Proteomes" id="UP000000253"/>
    </source>
</evidence>
<accession>A4FWT7</accession>
<sequence length="119" mass="13814">MSSKYILPVIMLLILVGAIYFSFAPDNSEKYVFLAVTFNMGGLDYQGYIVEGRNIIFEYAREGNSFSQSVTPSFTKTDEQYKNIEHVYVKIDTNGDVKYYEAEIFDETEEMVKYYAKEE</sequence>
<keyword evidence="1" id="KW-1133">Transmembrane helix</keyword>
<dbReference type="Proteomes" id="UP000000253">
    <property type="component" value="Chromosome"/>
</dbReference>
<dbReference type="STRING" id="402880.MmarC5_0350"/>
<dbReference type="EMBL" id="CP000609">
    <property type="protein sequence ID" value="ABO34666.1"/>
    <property type="molecule type" value="Genomic_DNA"/>
</dbReference>
<protein>
    <submittedName>
        <fullName evidence="2">Uncharacterized protein</fullName>
    </submittedName>
</protein>
<organism evidence="2 3">
    <name type="scientific">Methanococcus maripaludis (strain C5 / ATCC BAA-1333)</name>
    <dbReference type="NCBI Taxonomy" id="402880"/>
    <lineage>
        <taxon>Archaea</taxon>
        <taxon>Methanobacteriati</taxon>
        <taxon>Methanobacteriota</taxon>
        <taxon>Methanomada group</taxon>
        <taxon>Methanococci</taxon>
        <taxon>Methanococcales</taxon>
        <taxon>Methanococcaceae</taxon>
        <taxon>Methanococcus</taxon>
    </lineage>
</organism>
<evidence type="ECO:0000313" key="2">
    <source>
        <dbReference type="EMBL" id="ABO34666.1"/>
    </source>
</evidence>